<reference evidence="2" key="1">
    <citation type="journal article" date="2014" name="Int. J. Syst. Evol. Microbiol.">
        <title>Complete genome sequence of Corynebacterium casei LMG S-19264T (=DSM 44701T), isolated from a smear-ripened cheese.</title>
        <authorList>
            <consortium name="US DOE Joint Genome Institute (JGI-PGF)"/>
            <person name="Walter F."/>
            <person name="Albersmeier A."/>
            <person name="Kalinowski J."/>
            <person name="Ruckert C."/>
        </authorList>
    </citation>
    <scope>NUCLEOTIDE SEQUENCE</scope>
    <source>
        <strain evidence="2">JCM 4654</strain>
    </source>
</reference>
<protein>
    <submittedName>
        <fullName evidence="2">Uncharacterized protein</fullName>
    </submittedName>
</protein>
<name>A0A918Y9G9_9ACTN</name>
<evidence type="ECO:0000313" key="2">
    <source>
        <dbReference type="EMBL" id="GHD94687.1"/>
    </source>
</evidence>
<gene>
    <name evidence="2" type="ORF">GCM10010508_56510</name>
</gene>
<evidence type="ECO:0000313" key="3">
    <source>
        <dbReference type="Proteomes" id="UP000608955"/>
    </source>
</evidence>
<feature type="region of interest" description="Disordered" evidence="1">
    <location>
        <begin position="33"/>
        <end position="60"/>
    </location>
</feature>
<organism evidence="2 3">
    <name type="scientific">Streptomyces naganishii JCM 4654</name>
    <dbReference type="NCBI Taxonomy" id="1306179"/>
    <lineage>
        <taxon>Bacteria</taxon>
        <taxon>Bacillati</taxon>
        <taxon>Actinomycetota</taxon>
        <taxon>Actinomycetes</taxon>
        <taxon>Kitasatosporales</taxon>
        <taxon>Streptomycetaceae</taxon>
        <taxon>Streptomyces</taxon>
    </lineage>
</organism>
<keyword evidence="3" id="KW-1185">Reference proteome</keyword>
<evidence type="ECO:0000256" key="1">
    <source>
        <dbReference type="SAM" id="MobiDB-lite"/>
    </source>
</evidence>
<dbReference type="RefSeq" id="WP_190180685.1">
    <property type="nucleotide sequence ID" value="NZ_BMVF01000018.1"/>
</dbReference>
<accession>A0A918Y9G9</accession>
<dbReference type="EMBL" id="BMVF01000018">
    <property type="protein sequence ID" value="GHD94687.1"/>
    <property type="molecule type" value="Genomic_DNA"/>
</dbReference>
<proteinExistence type="predicted"/>
<comment type="caution">
    <text evidence="2">The sequence shown here is derived from an EMBL/GenBank/DDBJ whole genome shotgun (WGS) entry which is preliminary data.</text>
</comment>
<dbReference type="AlphaFoldDB" id="A0A918Y9G9"/>
<reference evidence="2" key="2">
    <citation type="submission" date="2020-09" db="EMBL/GenBank/DDBJ databases">
        <authorList>
            <person name="Sun Q."/>
            <person name="Ohkuma M."/>
        </authorList>
    </citation>
    <scope>NUCLEOTIDE SEQUENCE</scope>
    <source>
        <strain evidence="2">JCM 4654</strain>
    </source>
</reference>
<dbReference type="Proteomes" id="UP000608955">
    <property type="component" value="Unassembled WGS sequence"/>
</dbReference>
<sequence length="396" mass="42191">MSPRPGPRTLAFVESPVQLLNVLEWAHAQAHARGSGGAGLVPTQKRRTAGPPAPAEPTADPSVELTLVVLSPTDPMSRGQLRRMAELARDEGHEVRWEEARGGASAPFRTIGGLAPLLRRAGRVVMGDPFSRYVQLLLTITRARELVVVDDGTATMEFAGQLARGERLVRWHRKGGRPGPRDLLFAPVSAAARRRLAASGDRRVEVFSAMPVTEIPDGVTLTVNGFAWTRARFGPPRVLAGADLVGTSLVETGVVDGDRYLDAVRTLAGAHGAKRYFAHRRESADKLHRLAAETGLEVVRPDLPLELIARRGPIGRTVLSFPSTVVHTLPPALEGTGVRVAVCDIDPEWLTSHASPRAGGFLSGVTDSAHGVDRLSSGGEYAVPCAPPATPGASDR</sequence>